<accession>A0A1F7H0S8</accession>
<proteinExistence type="predicted"/>
<organism evidence="1 2">
    <name type="scientific">Candidatus Roizmanbacteria bacterium RIFCSPHIGHO2_02_FULL_37_24</name>
    <dbReference type="NCBI Taxonomy" id="1802037"/>
    <lineage>
        <taxon>Bacteria</taxon>
        <taxon>Candidatus Roizmaniibacteriota</taxon>
    </lineage>
</organism>
<dbReference type="Proteomes" id="UP000177159">
    <property type="component" value="Unassembled WGS sequence"/>
</dbReference>
<evidence type="ECO:0000313" key="1">
    <source>
        <dbReference type="EMBL" id="OGK24534.1"/>
    </source>
</evidence>
<dbReference type="CDD" id="cd19067">
    <property type="entry name" value="PfuEndoQ-like"/>
    <property type="match status" value="1"/>
</dbReference>
<comment type="caution">
    <text evidence="1">The sequence shown here is derived from an EMBL/GenBank/DDBJ whole genome shotgun (WGS) entry which is preliminary data.</text>
</comment>
<dbReference type="PANTHER" id="PTHR40084">
    <property type="entry name" value="PHOSPHOHYDROLASE, PHP FAMILY"/>
    <property type="match status" value="1"/>
</dbReference>
<dbReference type="SUPFAM" id="SSF89550">
    <property type="entry name" value="PHP domain-like"/>
    <property type="match status" value="1"/>
</dbReference>
<dbReference type="AlphaFoldDB" id="A0A1F7H0S8"/>
<evidence type="ECO:0000313" key="2">
    <source>
        <dbReference type="Proteomes" id="UP000177159"/>
    </source>
</evidence>
<gene>
    <name evidence="1" type="ORF">A3C24_03225</name>
</gene>
<protein>
    <recommendedName>
        <fullName evidence="3">DNA helicase UvrD</fullName>
    </recommendedName>
</protein>
<dbReference type="PANTHER" id="PTHR40084:SF1">
    <property type="entry name" value="PHOSPHOTRANSFERASE"/>
    <property type="match status" value="1"/>
</dbReference>
<reference evidence="1 2" key="1">
    <citation type="journal article" date="2016" name="Nat. Commun.">
        <title>Thousands of microbial genomes shed light on interconnected biogeochemical processes in an aquifer system.</title>
        <authorList>
            <person name="Anantharaman K."/>
            <person name="Brown C.T."/>
            <person name="Hug L.A."/>
            <person name="Sharon I."/>
            <person name="Castelle C.J."/>
            <person name="Probst A.J."/>
            <person name="Thomas B.C."/>
            <person name="Singh A."/>
            <person name="Wilkins M.J."/>
            <person name="Karaoz U."/>
            <person name="Brodie E.L."/>
            <person name="Williams K.H."/>
            <person name="Hubbard S.S."/>
            <person name="Banfield J.F."/>
        </authorList>
    </citation>
    <scope>NUCLEOTIDE SEQUENCE [LARGE SCALE GENOMIC DNA]</scope>
</reference>
<dbReference type="InterPro" id="IPR016195">
    <property type="entry name" value="Pol/histidinol_Pase-like"/>
</dbReference>
<name>A0A1F7H0S8_9BACT</name>
<sequence length="433" mass="49070">MQKNNEEERIVDLHIHSHYSRATSKNMNIESLYRWGKIKGIEIMGTGDFTHPQWFAELRNKLEPAEPGLFKLKSQYAQEQDGLIPESCKQNLMRFVLTVEISNIYSKNGSVRKLHNLIVVPNFESASRINAQLSRIGNLRADGRPILGMDSKNLLKITLEADQDALFIPAHIWTPWFAMFGSNSGFDSIEEAFGELSSHIHAVETGLSSDPFMNWRLSQLDKITLVSNSDAHSPQKLAREANIIKSKLDYYDIVNGLKTNDERIVGTVEFFPEEGKYHYDGHRLCGVRCTPLETEKYNGLCPVCKRPLVVGVQNRVNKLADRPSDYRPKTHKLVEYIIPLVEILSEIKNVKSTGSKAVEAEYEKVISEHGSEFDILRKVPVDDLHHNGFTQLAHALAKMRKGDVHVEPGYDGVFGTVKVFGEEKSENEQLKLI</sequence>
<evidence type="ECO:0008006" key="3">
    <source>
        <dbReference type="Google" id="ProtNLM"/>
    </source>
</evidence>
<dbReference type="EMBL" id="MFZM01000006">
    <property type="protein sequence ID" value="OGK24534.1"/>
    <property type="molecule type" value="Genomic_DNA"/>
</dbReference>
<dbReference type="Gene3D" id="3.20.20.140">
    <property type="entry name" value="Metal-dependent hydrolases"/>
    <property type="match status" value="1"/>
</dbReference>